<feature type="transmembrane region" description="Helical" evidence="1">
    <location>
        <begin position="340"/>
        <end position="359"/>
    </location>
</feature>
<feature type="transmembrane region" description="Helical" evidence="1">
    <location>
        <begin position="371"/>
        <end position="396"/>
    </location>
</feature>
<feature type="transmembrane region" description="Helical" evidence="1">
    <location>
        <begin position="24"/>
        <end position="54"/>
    </location>
</feature>
<feature type="transmembrane region" description="Helical" evidence="1">
    <location>
        <begin position="571"/>
        <end position="592"/>
    </location>
</feature>
<dbReference type="EMBL" id="DSEU01000029">
    <property type="protein sequence ID" value="HEM66750.1"/>
    <property type="molecule type" value="Genomic_DNA"/>
</dbReference>
<feature type="transmembrane region" description="Helical" evidence="1">
    <location>
        <begin position="434"/>
        <end position="455"/>
    </location>
</feature>
<sequence>MRISAQHLIGRMTLFARGFARGGATYVVVGVLLGLSMLLLAVYSINVFVGYAYVTIGRVSFWIEKPLEAVARSLAIASLVLALISLILLTFTLGFRPLLSISYAALVLLSFFLSPPLVLIPLAILLIVSLSAMRGCSSCLNGFVMGLIYSIAGVEIVVLLYNVALLAGFRLPWLSSIVSFELCSWALLWPLAIAILLLSSAILLLRFGLGIGGGDVARGSSAGGTIFAVASVMLATIMGLVGYMPTVNSYGAPLNVDWAFYYDALQRMLASSNPFAEAFRAWPVYGDRPLYMILLYIVSKTLSIDPKTLCLYHNIFLFQLYALSTYFMTRKLLGEYIARYAALIAVATPNIASFVYGGFQADLFTLSLMQFAIGLAYTPSLRSLVAVSMLSLVALLTHVYTWVHFAALFIVNAVAMLVLSLYRRDFDRRSVIMMLSMVLLVVVGVVSDAGVSFFLGKLRLISIEYFWNQVVSGLKSLKQLNFHRLWSDMEFYMNIYTGGSLNNPLYWLLFAISTLLTPINTGIISYTYASTAIAVAMFAINPLYAYRMLINTPTAPIVAAGMSRLGKWERALIIVSLYSVALTKTLSFIPGLKLP</sequence>
<feature type="transmembrane region" description="Helical" evidence="1">
    <location>
        <begin position="140"/>
        <end position="167"/>
    </location>
</feature>
<organism evidence="2">
    <name type="scientific">Ignisphaera aggregans</name>
    <dbReference type="NCBI Taxonomy" id="334771"/>
    <lineage>
        <taxon>Archaea</taxon>
        <taxon>Thermoproteota</taxon>
        <taxon>Thermoprotei</taxon>
        <taxon>Desulfurococcales</taxon>
        <taxon>Desulfurococcaceae</taxon>
        <taxon>Ignisphaera</taxon>
    </lineage>
</organism>
<feature type="transmembrane region" description="Helical" evidence="1">
    <location>
        <begin position="187"/>
        <end position="209"/>
    </location>
</feature>
<protein>
    <recommendedName>
        <fullName evidence="3">Glycosyltransferase RgtA/B/C/D-like domain-containing protein</fullName>
    </recommendedName>
</protein>
<evidence type="ECO:0008006" key="3">
    <source>
        <dbReference type="Google" id="ProtNLM"/>
    </source>
</evidence>
<reference evidence="2" key="1">
    <citation type="journal article" date="2020" name="mSystems">
        <title>Genome- and Community-Level Interaction Insights into Carbon Utilization and Element Cycling Functions of Hydrothermarchaeota in Hydrothermal Sediment.</title>
        <authorList>
            <person name="Zhou Z."/>
            <person name="Liu Y."/>
            <person name="Xu W."/>
            <person name="Pan J."/>
            <person name="Luo Z.H."/>
            <person name="Li M."/>
        </authorList>
    </citation>
    <scope>NUCLEOTIDE SEQUENCE [LARGE SCALE GENOMIC DNA]</scope>
    <source>
        <strain evidence="2">SpSt-125</strain>
    </source>
</reference>
<accession>A0A7J2U1N3</accession>
<name>A0A7J2U1N3_9CREN</name>
<evidence type="ECO:0000313" key="2">
    <source>
        <dbReference type="EMBL" id="HEM66750.1"/>
    </source>
</evidence>
<gene>
    <name evidence="2" type="ORF">ENO26_04170</name>
</gene>
<keyword evidence="1" id="KW-0472">Membrane</keyword>
<evidence type="ECO:0000256" key="1">
    <source>
        <dbReference type="SAM" id="Phobius"/>
    </source>
</evidence>
<feature type="transmembrane region" description="Helical" evidence="1">
    <location>
        <begin position="402"/>
        <end position="422"/>
    </location>
</feature>
<feature type="transmembrane region" description="Helical" evidence="1">
    <location>
        <begin position="221"/>
        <end position="244"/>
    </location>
</feature>
<keyword evidence="1" id="KW-0812">Transmembrane</keyword>
<feature type="transmembrane region" description="Helical" evidence="1">
    <location>
        <begin position="101"/>
        <end position="128"/>
    </location>
</feature>
<feature type="transmembrane region" description="Helical" evidence="1">
    <location>
        <begin position="507"/>
        <end position="540"/>
    </location>
</feature>
<dbReference type="AlphaFoldDB" id="A0A7J2U1N3"/>
<keyword evidence="1" id="KW-1133">Transmembrane helix</keyword>
<proteinExistence type="predicted"/>
<feature type="transmembrane region" description="Helical" evidence="1">
    <location>
        <begin position="74"/>
        <end position="95"/>
    </location>
</feature>
<comment type="caution">
    <text evidence="2">The sequence shown here is derived from an EMBL/GenBank/DDBJ whole genome shotgun (WGS) entry which is preliminary data.</text>
</comment>